<comment type="caution">
    <text evidence="1">The sequence shown here is derived from an EMBL/GenBank/DDBJ whole genome shotgun (WGS) entry which is preliminary data.</text>
</comment>
<evidence type="ECO:0000313" key="2">
    <source>
        <dbReference type="Proteomes" id="UP000243494"/>
    </source>
</evidence>
<dbReference type="Proteomes" id="UP000243494">
    <property type="component" value="Unassembled WGS sequence"/>
</dbReference>
<dbReference type="RefSeq" id="WP_095404456.1">
    <property type="nucleotide sequence ID" value="NZ_NOJZ02000008.1"/>
</dbReference>
<accession>A0A371ITD7</accession>
<dbReference type="OrthoDB" id="3035603at2"/>
<reference evidence="1 2" key="1">
    <citation type="journal article" date="2017" name="Genome Announc.">
        <title>Draft Genome Sequence of Romboutsia maritimum sp. nov. Strain CCRI-22766(T), Isolated from Coastal Estuarine Mud.</title>
        <authorList>
            <person name="Maheux A.F."/>
            <person name="Boudreau D.K."/>
            <person name="Berube E."/>
            <person name="Boissinot M."/>
            <person name="Raymond F."/>
            <person name="Brodeur S."/>
            <person name="Corbeil J."/>
            <person name="Brightwell G."/>
            <person name="Broda D."/>
            <person name="Omar R.F."/>
            <person name="Bergeron M.G."/>
        </authorList>
    </citation>
    <scope>NUCLEOTIDE SEQUENCE [LARGE SCALE GENOMIC DNA]</scope>
    <source>
        <strain evidence="1 2">CCRI-22766</strain>
    </source>
</reference>
<name>A0A371ITD7_9FIRM</name>
<evidence type="ECO:0000313" key="1">
    <source>
        <dbReference type="EMBL" id="RDY23756.1"/>
    </source>
</evidence>
<dbReference type="AlphaFoldDB" id="A0A371ITD7"/>
<gene>
    <name evidence="1" type="ORF">CHF27_006435</name>
</gene>
<sequence length="88" mass="10545">MKFKLKNKLYKLLIDVPEIEDYVIDIIQTNVNTEFKIKKEDIREVQLLINDEIVLKGLDNQDTVNKLGIKLYELYDEILYQKDNQNEK</sequence>
<keyword evidence="2" id="KW-1185">Reference proteome</keyword>
<organism evidence="1 2">
    <name type="scientific">Romboutsia maritimum</name>
    <dbReference type="NCBI Taxonomy" id="2020948"/>
    <lineage>
        <taxon>Bacteria</taxon>
        <taxon>Bacillati</taxon>
        <taxon>Bacillota</taxon>
        <taxon>Clostridia</taxon>
        <taxon>Peptostreptococcales</taxon>
        <taxon>Peptostreptococcaceae</taxon>
        <taxon>Romboutsia</taxon>
    </lineage>
</organism>
<protein>
    <submittedName>
        <fullName evidence="1">Uncharacterized protein</fullName>
    </submittedName>
</protein>
<proteinExistence type="predicted"/>
<dbReference type="EMBL" id="NOJZ02000008">
    <property type="protein sequence ID" value="RDY23756.1"/>
    <property type="molecule type" value="Genomic_DNA"/>
</dbReference>